<dbReference type="OrthoDB" id="5589766at2759"/>
<feature type="compositionally biased region" description="Low complexity" evidence="1">
    <location>
        <begin position="704"/>
        <end position="733"/>
    </location>
</feature>
<feature type="region of interest" description="Disordered" evidence="1">
    <location>
        <begin position="16"/>
        <end position="82"/>
    </location>
</feature>
<dbReference type="EMBL" id="KV417493">
    <property type="protein sequence ID" value="KZP30529.1"/>
    <property type="molecule type" value="Genomic_DNA"/>
</dbReference>
<evidence type="ECO:0000259" key="2">
    <source>
        <dbReference type="SMART" id="SM01327"/>
    </source>
</evidence>
<feature type="compositionally biased region" description="Low complexity" evidence="1">
    <location>
        <begin position="121"/>
        <end position="139"/>
    </location>
</feature>
<accession>A0A166TEE4</accession>
<dbReference type="GO" id="GO:0030010">
    <property type="term" value="P:establishment of cell polarity"/>
    <property type="evidence" value="ECO:0007669"/>
    <property type="project" value="TreeGrafter"/>
</dbReference>
<feature type="compositionally biased region" description="Low complexity" evidence="1">
    <location>
        <begin position="798"/>
        <end position="826"/>
    </location>
</feature>
<proteinExistence type="predicted"/>
<dbReference type="SMART" id="SM01327">
    <property type="entry name" value="Zds_C"/>
    <property type="match status" value="1"/>
</dbReference>
<dbReference type="GO" id="GO:0005737">
    <property type="term" value="C:cytoplasm"/>
    <property type="evidence" value="ECO:0007669"/>
    <property type="project" value="TreeGrafter"/>
</dbReference>
<feature type="compositionally biased region" description="Basic and acidic residues" evidence="1">
    <location>
        <begin position="145"/>
        <end position="160"/>
    </location>
</feature>
<dbReference type="InterPro" id="IPR013941">
    <property type="entry name" value="ZDS1_C"/>
</dbReference>
<feature type="compositionally biased region" description="Low complexity" evidence="1">
    <location>
        <begin position="350"/>
        <end position="370"/>
    </location>
</feature>
<feature type="compositionally biased region" description="Low complexity" evidence="1">
    <location>
        <begin position="64"/>
        <end position="78"/>
    </location>
</feature>
<evidence type="ECO:0000313" key="3">
    <source>
        <dbReference type="EMBL" id="KZP30529.1"/>
    </source>
</evidence>
<feature type="region of interest" description="Disordered" evidence="1">
    <location>
        <begin position="211"/>
        <end position="509"/>
    </location>
</feature>
<dbReference type="Proteomes" id="UP000076532">
    <property type="component" value="Unassembled WGS sequence"/>
</dbReference>
<evidence type="ECO:0000256" key="1">
    <source>
        <dbReference type="SAM" id="MobiDB-lite"/>
    </source>
</evidence>
<dbReference type="GO" id="GO:0010971">
    <property type="term" value="P:positive regulation of G2/M transition of mitotic cell cycle"/>
    <property type="evidence" value="ECO:0007669"/>
    <property type="project" value="TreeGrafter"/>
</dbReference>
<dbReference type="STRING" id="436010.A0A166TEE4"/>
<dbReference type="Pfam" id="PF08632">
    <property type="entry name" value="Zds_C"/>
    <property type="match status" value="1"/>
</dbReference>
<protein>
    <recommendedName>
        <fullName evidence="2">Protein Zds1 C-terminal domain-containing protein</fullName>
    </recommendedName>
</protein>
<feature type="region of interest" description="Disordered" evidence="1">
    <location>
        <begin position="104"/>
        <end position="177"/>
    </location>
</feature>
<evidence type="ECO:0000313" key="4">
    <source>
        <dbReference type="Proteomes" id="UP000076532"/>
    </source>
</evidence>
<name>A0A166TEE4_9AGAM</name>
<dbReference type="PANTHER" id="PTHR28089:SF1">
    <property type="entry name" value="PROTEIN ZDS1-RELATED"/>
    <property type="match status" value="1"/>
</dbReference>
<organism evidence="3 4">
    <name type="scientific">Athelia psychrophila</name>
    <dbReference type="NCBI Taxonomy" id="1759441"/>
    <lineage>
        <taxon>Eukaryota</taxon>
        <taxon>Fungi</taxon>
        <taxon>Dikarya</taxon>
        <taxon>Basidiomycota</taxon>
        <taxon>Agaricomycotina</taxon>
        <taxon>Agaricomycetes</taxon>
        <taxon>Agaricomycetidae</taxon>
        <taxon>Atheliales</taxon>
        <taxon>Atheliaceae</taxon>
        <taxon>Athelia</taxon>
    </lineage>
</organism>
<feature type="region of interest" description="Disordered" evidence="1">
    <location>
        <begin position="601"/>
        <end position="873"/>
    </location>
</feature>
<sequence length="873" mass="94682">MQPSPVEIQREVEAIRDIRRRSTTQGGPGSLILDPDLPNESSSVAPNAGYWTSGSNPNLRDGESGSSPQEEGSSSGSADADDPFHLFWVPARLHPEIAPTEFRAFLKEHARGPSPDGSGALTRSPSSGSTSSGLGRRTSMLSKQFDPKTSDTTKDPERALSLRRHRTNRYMDGPQLTINDLQKLDELAEEASQSDDPTRLRSILRRSLSMSVSPSAMDTMDNIDTGEDADAPIIIPRPGQILRRAARTKIRKANLPGDGGGHRFGASKRSATTGAPPPPALNQRTSTTSDVSSSEHSEPNTPSRKRTFSGESLSEEPESIRPESYSEEASFIFDSYIDSRDDIEEDESETTVSSLSTSSAPVLVTSPPSAKSIDLPVSPPIPTINTPSESLASIIPPTSPPPVIHQPQPQRVATLRPPTSDAASRGASPDSLRSAEGSNSRSHSPGSDASHNAPIHRKEKDKKGLFGFGGKGGKKASNKEKEQRAESEREEEKKREKEKESGFFGSLFGGKKKQDEAAQLALPGLPTSPTTSKGGKGYVPPVSPQFAGTAGSYARYPIHVERAIYRLSHIKLANPRRPLYEQVLISNLMFWYLGVINKPTTPTNSPPPNQTQQQQGGQSGSWDRERKEADERQRAEKERVEKDREQERERDREREQKKEKEAHRRGPLTKGPAGRRAAEMPVRAPQYDMQHRVMEQEYGGFGSGSSPAGRSGSAHSSGNPTPQSRQQQQQLPPGAMAPANAEWLANPPATSPPKARRPTSPPSPPPGAARRSRSPPPHNHNRFAPSPTHKPDLYMNQAPAAGSTAPPSRSRSATATTPPTQPLPTANGKLRKNTSAQAVMVPNSGNGRKPRRSETAGEEEDVPLAVWQQQNRR</sequence>
<feature type="compositionally biased region" description="Basic and acidic residues" evidence="1">
    <location>
        <begin position="477"/>
        <end position="501"/>
    </location>
</feature>
<dbReference type="PANTHER" id="PTHR28089">
    <property type="entry name" value="PROTEIN ZDS1-RELATED"/>
    <property type="match status" value="1"/>
</dbReference>
<gene>
    <name evidence="3" type="ORF">FIBSPDRAFT_907995</name>
</gene>
<feature type="compositionally biased region" description="Polar residues" evidence="1">
    <location>
        <begin position="39"/>
        <end position="58"/>
    </location>
</feature>
<reference evidence="3 4" key="1">
    <citation type="journal article" date="2016" name="Mol. Biol. Evol.">
        <title>Comparative Genomics of Early-Diverging Mushroom-Forming Fungi Provides Insights into the Origins of Lignocellulose Decay Capabilities.</title>
        <authorList>
            <person name="Nagy L.G."/>
            <person name="Riley R."/>
            <person name="Tritt A."/>
            <person name="Adam C."/>
            <person name="Daum C."/>
            <person name="Floudas D."/>
            <person name="Sun H."/>
            <person name="Yadav J.S."/>
            <person name="Pangilinan J."/>
            <person name="Larsson K.H."/>
            <person name="Matsuura K."/>
            <person name="Barry K."/>
            <person name="Labutti K."/>
            <person name="Kuo R."/>
            <person name="Ohm R.A."/>
            <person name="Bhattacharya S.S."/>
            <person name="Shirouzu T."/>
            <person name="Yoshinaga Y."/>
            <person name="Martin F.M."/>
            <person name="Grigoriev I.V."/>
            <person name="Hibbett D.S."/>
        </authorList>
    </citation>
    <scope>NUCLEOTIDE SEQUENCE [LARGE SCALE GENOMIC DNA]</scope>
    <source>
        <strain evidence="3 4">CBS 109695</strain>
    </source>
</reference>
<keyword evidence="4" id="KW-1185">Reference proteome</keyword>
<feature type="domain" description="Protein Zds1 C-terminal" evidence="2">
    <location>
        <begin position="545"/>
        <end position="597"/>
    </location>
</feature>
<dbReference type="AlphaFoldDB" id="A0A166TEE4"/>
<dbReference type="InterPro" id="IPR040206">
    <property type="entry name" value="Zds1/2"/>
</dbReference>
<feature type="compositionally biased region" description="Polar residues" evidence="1">
    <location>
        <begin position="436"/>
        <end position="450"/>
    </location>
</feature>
<feature type="compositionally biased region" description="Basic and acidic residues" evidence="1">
    <location>
        <begin position="622"/>
        <end position="664"/>
    </location>
</feature>